<reference evidence="1 2" key="1">
    <citation type="submission" date="2020-05" db="EMBL/GenBank/DDBJ databases">
        <title>Description of Pedobacter foliorum sp. nov.</title>
        <authorList>
            <person name="Qi S."/>
            <person name="Carlier A."/>
            <person name="Cnockaert M."/>
            <person name="Vandamme P."/>
        </authorList>
    </citation>
    <scope>NUCLEOTIDE SEQUENCE [LARGE SCALE GENOMIC DNA]</scope>
    <source>
        <strain evidence="1 2">LMG 31300</strain>
    </source>
</reference>
<accession>A0ABX2DCH5</accession>
<dbReference type="EMBL" id="JABMKV010000002">
    <property type="protein sequence ID" value="NQX31650.1"/>
    <property type="molecule type" value="Genomic_DNA"/>
</dbReference>
<dbReference type="RefSeq" id="WP_173270991.1">
    <property type="nucleotide sequence ID" value="NZ_JABMKV010000002.1"/>
</dbReference>
<dbReference type="Proteomes" id="UP000762110">
    <property type="component" value="Unassembled WGS sequence"/>
</dbReference>
<evidence type="ECO:0000313" key="2">
    <source>
        <dbReference type="Proteomes" id="UP000762110"/>
    </source>
</evidence>
<organism evidence="1 2">
    <name type="scientific">Pedobacter boryungensis</name>
    <dbReference type="NCBI Taxonomy" id="869962"/>
    <lineage>
        <taxon>Bacteria</taxon>
        <taxon>Pseudomonadati</taxon>
        <taxon>Bacteroidota</taxon>
        <taxon>Sphingobacteriia</taxon>
        <taxon>Sphingobacteriales</taxon>
        <taxon>Sphingobacteriaceae</taxon>
        <taxon>Pedobacter</taxon>
    </lineage>
</organism>
<evidence type="ECO:0000313" key="1">
    <source>
        <dbReference type="EMBL" id="NQX31650.1"/>
    </source>
</evidence>
<name>A0ABX2DCH5_9SPHI</name>
<gene>
    <name evidence="1" type="ORF">HQN85_07940</name>
</gene>
<comment type="caution">
    <text evidence="1">The sequence shown here is derived from an EMBL/GenBank/DDBJ whole genome shotgun (WGS) entry which is preliminary data.</text>
</comment>
<keyword evidence="2" id="KW-1185">Reference proteome</keyword>
<proteinExistence type="predicted"/>
<protein>
    <submittedName>
        <fullName evidence="1">Uncharacterized protein</fullName>
    </submittedName>
</protein>
<sequence>MTATSVLAQSDQPDSLKKEHNKYVENYFNKAIDQQSRLINGRQYNFYNTAIEGFGYFMETRKFVNGTVNYDGFRFENVPLIYDQFKDLLISTTGDDLMAYSLLSERVKDFYVHDHHFVRVAVDSTTTNSPIRTGFYDLIHDGKIKVLVKRRKTIQENSKAQKYFSSYTDYFVQKDNVYYKISSESSFMRLFKEEKDSFRKQLKNQAIKFRKQPEEAMILLGNYYNTLSN</sequence>